<accession>A0A1H4QTF2</accession>
<organism evidence="1 2">
    <name type="scientific">Bradyrhizobium erythrophlei</name>
    <dbReference type="NCBI Taxonomy" id="1437360"/>
    <lineage>
        <taxon>Bacteria</taxon>
        <taxon>Pseudomonadati</taxon>
        <taxon>Pseudomonadota</taxon>
        <taxon>Alphaproteobacteria</taxon>
        <taxon>Hyphomicrobiales</taxon>
        <taxon>Nitrobacteraceae</taxon>
        <taxon>Bradyrhizobium</taxon>
    </lineage>
</organism>
<protein>
    <submittedName>
        <fullName evidence="1">Uncharacterized protein</fullName>
    </submittedName>
</protein>
<sequence>MMAQRQMAFVHPFSFEFKRMAYDAVKRGR</sequence>
<reference evidence="1 2" key="1">
    <citation type="submission" date="2016-10" db="EMBL/GenBank/DDBJ databases">
        <authorList>
            <person name="de Groot N.N."/>
        </authorList>
    </citation>
    <scope>NUCLEOTIDE SEQUENCE [LARGE SCALE GENOMIC DNA]</scope>
    <source>
        <strain evidence="1 2">MT12</strain>
    </source>
</reference>
<name>A0A1H4QTF2_9BRAD</name>
<proteinExistence type="predicted"/>
<dbReference type="AlphaFoldDB" id="A0A1H4QTF2"/>
<evidence type="ECO:0000313" key="1">
    <source>
        <dbReference type="EMBL" id="SEC22818.1"/>
    </source>
</evidence>
<gene>
    <name evidence="1" type="ORF">SAMN05444164_1335</name>
</gene>
<dbReference type="EMBL" id="FNTH01000001">
    <property type="protein sequence ID" value="SEC22818.1"/>
    <property type="molecule type" value="Genomic_DNA"/>
</dbReference>
<evidence type="ECO:0000313" key="2">
    <source>
        <dbReference type="Proteomes" id="UP000198992"/>
    </source>
</evidence>
<dbReference type="Proteomes" id="UP000198992">
    <property type="component" value="Unassembled WGS sequence"/>
</dbReference>